<sequence>MKLIRLTKDTIIKSFDCGDADLNDFILNDAKAFLSKRIAYTFLIIDGENIVAYFSLLNDKVAKTDAANNTWRKLRRSFPHEKHFSSYPAIKLGRFAVSKNYRSLGIGTKIMDYLKMLLFKSASYSAFRFLTVDAYISAIPFYERNGFKTLLPEEDDEHTRTMYFDILSLDES</sequence>
<name>A0A3R5XUJ1_9BACT</name>
<reference evidence="8 12" key="2">
    <citation type="submission" date="2019-08" db="EMBL/GenBank/DDBJ databases">
        <title>In-depth cultivation of the pig gut microbiome towards novel bacterial diversity and tailored functional studies.</title>
        <authorList>
            <person name="Wylensek D."/>
            <person name="Hitch T.C.A."/>
            <person name="Clavel T."/>
        </authorList>
    </citation>
    <scope>NUCLEOTIDE SEQUENCE [LARGE SCALE GENOMIC DNA]</scope>
    <source>
        <strain evidence="8 12">LKV-178-WT-2C</strain>
    </source>
</reference>
<dbReference type="EMBL" id="QRYP01000025">
    <property type="protein sequence ID" value="RGU96250.1"/>
    <property type="molecule type" value="Genomic_DNA"/>
</dbReference>
<evidence type="ECO:0000259" key="6">
    <source>
        <dbReference type="PROSITE" id="PS51186"/>
    </source>
</evidence>
<evidence type="ECO:0000256" key="3">
    <source>
        <dbReference type="ARBA" id="ARBA00022679"/>
    </source>
</evidence>
<accession>A0A3R5XUJ1</accession>
<evidence type="ECO:0000313" key="11">
    <source>
        <dbReference type="Proteomes" id="UP000420635"/>
    </source>
</evidence>
<comment type="caution">
    <text evidence="8">The sequence shown here is derived from an EMBL/GenBank/DDBJ whole genome shotgun (WGS) entry which is preliminary data.</text>
</comment>
<keyword evidence="2" id="KW-1277">Toxin-antitoxin system</keyword>
<dbReference type="CDD" id="cd04301">
    <property type="entry name" value="NAT_SF"/>
    <property type="match status" value="1"/>
</dbReference>
<evidence type="ECO:0000256" key="1">
    <source>
        <dbReference type="ARBA" id="ARBA00022491"/>
    </source>
</evidence>
<evidence type="ECO:0000256" key="5">
    <source>
        <dbReference type="ARBA" id="ARBA00049880"/>
    </source>
</evidence>
<evidence type="ECO:0000256" key="4">
    <source>
        <dbReference type="ARBA" id="ARBA00023315"/>
    </source>
</evidence>
<dbReference type="InterPro" id="IPR000182">
    <property type="entry name" value="GNAT_dom"/>
</dbReference>
<keyword evidence="3 8" id="KW-0808">Transferase</keyword>
<organism evidence="8 12">
    <name type="scientific">Segatella copri</name>
    <dbReference type="NCBI Taxonomy" id="165179"/>
    <lineage>
        <taxon>Bacteria</taxon>
        <taxon>Pseudomonadati</taxon>
        <taxon>Bacteroidota</taxon>
        <taxon>Bacteroidia</taxon>
        <taxon>Bacteroidales</taxon>
        <taxon>Prevotellaceae</taxon>
        <taxon>Segatella</taxon>
    </lineage>
</organism>
<comment type="catalytic activity">
    <reaction evidence="5">
        <text>glycyl-tRNA(Gly) + acetyl-CoA = N-acetylglycyl-tRNA(Gly) + CoA + H(+)</text>
        <dbReference type="Rhea" id="RHEA:81867"/>
        <dbReference type="Rhea" id="RHEA-COMP:9683"/>
        <dbReference type="Rhea" id="RHEA-COMP:19766"/>
        <dbReference type="ChEBI" id="CHEBI:15378"/>
        <dbReference type="ChEBI" id="CHEBI:57287"/>
        <dbReference type="ChEBI" id="CHEBI:57288"/>
        <dbReference type="ChEBI" id="CHEBI:78522"/>
        <dbReference type="ChEBI" id="CHEBI:232036"/>
    </reaction>
</comment>
<dbReference type="PROSITE" id="PS51186">
    <property type="entry name" value="GNAT"/>
    <property type="match status" value="1"/>
</dbReference>
<protein>
    <submittedName>
        <fullName evidence="8">GNAT family N-acetyltransferase</fullName>
    </submittedName>
</protein>
<keyword evidence="1" id="KW-0678">Repressor</keyword>
<dbReference type="RefSeq" id="WP_118080581.1">
    <property type="nucleotide sequence ID" value="NZ_JADYTV010000030.1"/>
</dbReference>
<proteinExistence type="predicted"/>
<reference evidence="11" key="3">
    <citation type="submission" date="2019-09" db="EMBL/GenBank/DDBJ databases">
        <title>Distinct polysaccharide growth profiles of human intestinal Prevotella copri isolates.</title>
        <authorList>
            <person name="Fehlner-Peach H."/>
            <person name="Magnabosco C."/>
            <person name="Raghavan V."/>
            <person name="Scher J.U."/>
            <person name="Tett A."/>
            <person name="Cox L.M."/>
            <person name="Gottsegen C."/>
            <person name="Watters A."/>
            <person name="Wiltshire- Gordon J.D."/>
            <person name="Segata N."/>
            <person name="Bonneau R."/>
            <person name="Littman D.R."/>
        </authorList>
    </citation>
    <scope>NUCLEOTIDE SEQUENCE [LARGE SCALE GENOMIC DNA]</scope>
    <source>
        <strain evidence="11">iP54</strain>
    </source>
</reference>
<evidence type="ECO:0000256" key="2">
    <source>
        <dbReference type="ARBA" id="ARBA00022649"/>
    </source>
</evidence>
<evidence type="ECO:0000313" key="12">
    <source>
        <dbReference type="Proteomes" id="UP000450161"/>
    </source>
</evidence>
<dbReference type="Gene3D" id="3.40.630.30">
    <property type="match status" value="1"/>
</dbReference>
<dbReference type="PANTHER" id="PTHR36449">
    <property type="entry name" value="ACETYLTRANSFERASE-RELATED"/>
    <property type="match status" value="1"/>
</dbReference>
<gene>
    <name evidence="9" type="ORF">DWW35_09670</name>
    <name evidence="7" type="ORF">F7D59_13745</name>
    <name evidence="8" type="ORF">FYJ72_11595</name>
</gene>
<dbReference type="InterPro" id="IPR016181">
    <property type="entry name" value="Acyl_CoA_acyltransferase"/>
</dbReference>
<dbReference type="Proteomes" id="UP000450161">
    <property type="component" value="Unassembled WGS sequence"/>
</dbReference>
<evidence type="ECO:0000313" key="9">
    <source>
        <dbReference type="EMBL" id="RGU96250.1"/>
    </source>
</evidence>
<dbReference type="SUPFAM" id="SSF55729">
    <property type="entry name" value="Acyl-CoA N-acyltransferases (Nat)"/>
    <property type="match status" value="1"/>
</dbReference>
<dbReference type="GO" id="GO:0016747">
    <property type="term" value="F:acyltransferase activity, transferring groups other than amino-acyl groups"/>
    <property type="evidence" value="ECO:0007669"/>
    <property type="project" value="InterPro"/>
</dbReference>
<dbReference type="EMBL" id="VUNF01000025">
    <property type="protein sequence ID" value="MST78293.1"/>
    <property type="molecule type" value="Genomic_DNA"/>
</dbReference>
<reference evidence="7" key="4">
    <citation type="submission" date="2022-12" db="EMBL/GenBank/DDBJ databases">
        <title>Distinct polysaccharide growth profiles of human intestinal Prevotella copri isolates.</title>
        <authorList>
            <person name="Fehlner-Peach H."/>
            <person name="Magnabosco C."/>
            <person name="Raghavan V."/>
            <person name="Scher J.U."/>
            <person name="Tett A."/>
            <person name="Cox L.M."/>
            <person name="Gottsegen C."/>
            <person name="Watters A."/>
            <person name="Wiltshire- Gordon J.D."/>
            <person name="Segata N."/>
            <person name="Bonneau R."/>
            <person name="Littman D.R."/>
        </authorList>
    </citation>
    <scope>NUCLEOTIDE SEQUENCE</scope>
    <source>
        <strain evidence="7">IP54</strain>
    </source>
</reference>
<evidence type="ECO:0000313" key="8">
    <source>
        <dbReference type="EMBL" id="MST78293.1"/>
    </source>
</evidence>
<reference evidence="9 10" key="1">
    <citation type="submission" date="2018-08" db="EMBL/GenBank/DDBJ databases">
        <title>A genome reference for cultivated species of the human gut microbiota.</title>
        <authorList>
            <person name="Zou Y."/>
            <person name="Xue W."/>
            <person name="Luo G."/>
        </authorList>
    </citation>
    <scope>NUCLEOTIDE SEQUENCE [LARGE SCALE GENOMIC DNA]</scope>
    <source>
        <strain evidence="9 10">AF15-25</strain>
    </source>
</reference>
<evidence type="ECO:0000313" key="10">
    <source>
        <dbReference type="Proteomes" id="UP000285236"/>
    </source>
</evidence>
<dbReference type="Proteomes" id="UP000285236">
    <property type="component" value="Unassembled WGS sequence"/>
</dbReference>
<keyword evidence="4" id="KW-0012">Acyltransferase</keyword>
<dbReference type="Proteomes" id="UP000420635">
    <property type="component" value="Unassembled WGS sequence"/>
</dbReference>
<dbReference type="EMBL" id="VZBQ01000139">
    <property type="protein sequence ID" value="MQN90881.1"/>
    <property type="molecule type" value="Genomic_DNA"/>
</dbReference>
<dbReference type="AlphaFoldDB" id="A0A3R5XUJ1"/>
<feature type="domain" description="N-acetyltransferase" evidence="6">
    <location>
        <begin position="10"/>
        <end position="170"/>
    </location>
</feature>
<dbReference type="PANTHER" id="PTHR36449:SF1">
    <property type="entry name" value="ACETYLTRANSFERASE"/>
    <property type="match status" value="1"/>
</dbReference>
<evidence type="ECO:0000313" key="7">
    <source>
        <dbReference type="EMBL" id="MQN90881.1"/>
    </source>
</evidence>
<dbReference type="Pfam" id="PF13508">
    <property type="entry name" value="Acetyltransf_7"/>
    <property type="match status" value="1"/>
</dbReference>